<evidence type="ECO:0000256" key="1">
    <source>
        <dbReference type="ARBA" id="ARBA00004141"/>
    </source>
</evidence>
<dbReference type="PANTHER" id="PTHR13929:SF0">
    <property type="entry name" value="UBIA PRENYLTRANSFERASE DOMAIN-CONTAINING PROTEIN 1"/>
    <property type="match status" value="1"/>
</dbReference>
<dbReference type="GO" id="GO:0042371">
    <property type="term" value="P:vitamin K biosynthetic process"/>
    <property type="evidence" value="ECO:0007669"/>
    <property type="project" value="TreeGrafter"/>
</dbReference>
<dbReference type="CDD" id="cd13962">
    <property type="entry name" value="PT_UbiA_UBIAD1"/>
    <property type="match status" value="1"/>
</dbReference>
<keyword evidence="6 8" id="KW-1133">Transmembrane helix</keyword>
<feature type="transmembrane region" description="Helical" evidence="8">
    <location>
        <begin position="313"/>
        <end position="333"/>
    </location>
</feature>
<comment type="subcellular location">
    <subcellularLocation>
        <location evidence="1">Membrane</location>
        <topology evidence="1">Multi-pass membrane protein</topology>
    </subcellularLocation>
</comment>
<gene>
    <name evidence="9" type="ORF">SAMN05216438_101411</name>
</gene>
<evidence type="ECO:0000313" key="10">
    <source>
        <dbReference type="Proteomes" id="UP000181969"/>
    </source>
</evidence>
<dbReference type="InterPro" id="IPR000537">
    <property type="entry name" value="UbiA_prenyltransferase"/>
</dbReference>
<dbReference type="PANTHER" id="PTHR13929">
    <property type="entry name" value="1,4-DIHYDROXY-2-NAPHTHOATE OCTAPRENYLTRANSFERASE"/>
    <property type="match status" value="1"/>
</dbReference>
<proteinExistence type="predicted"/>
<evidence type="ECO:0000256" key="7">
    <source>
        <dbReference type="ARBA" id="ARBA00023136"/>
    </source>
</evidence>
<dbReference type="EMBL" id="FOTJ01000001">
    <property type="protein sequence ID" value="SFL12618.1"/>
    <property type="molecule type" value="Genomic_DNA"/>
</dbReference>
<dbReference type="InterPro" id="IPR044878">
    <property type="entry name" value="UbiA_sf"/>
</dbReference>
<evidence type="ECO:0000313" key="9">
    <source>
        <dbReference type="EMBL" id="SFL12618.1"/>
    </source>
</evidence>
<organism evidence="9 10">
    <name type="scientific">Lactococcus garvieae</name>
    <dbReference type="NCBI Taxonomy" id="1363"/>
    <lineage>
        <taxon>Bacteria</taxon>
        <taxon>Bacillati</taxon>
        <taxon>Bacillota</taxon>
        <taxon>Bacilli</taxon>
        <taxon>Lactobacillales</taxon>
        <taxon>Streptococcaceae</taxon>
        <taxon>Lactococcus</taxon>
    </lineage>
</organism>
<dbReference type="UniPathway" id="UPA00079"/>
<reference evidence="9 10" key="1">
    <citation type="submission" date="2016-10" db="EMBL/GenBank/DDBJ databases">
        <authorList>
            <person name="de Groot N.N."/>
        </authorList>
    </citation>
    <scope>NUCLEOTIDE SEQUENCE [LARGE SCALE GENOMIC DNA]</scope>
    <source>
        <strain evidence="9 10">M79</strain>
    </source>
</reference>
<protein>
    <submittedName>
        <fullName evidence="9">1,4-dihydroxy-2-naphthoate octaprenyltransferase</fullName>
    </submittedName>
</protein>
<evidence type="ECO:0000256" key="8">
    <source>
        <dbReference type="SAM" id="Phobius"/>
    </source>
</evidence>
<dbReference type="Pfam" id="PF01040">
    <property type="entry name" value="UbiA"/>
    <property type="match status" value="1"/>
</dbReference>
<keyword evidence="3" id="KW-0474">Menaquinone biosynthesis</keyword>
<feature type="transmembrane region" description="Helical" evidence="8">
    <location>
        <begin position="104"/>
        <end position="123"/>
    </location>
</feature>
<sequence>MLGNQRNHSEGNPKRFMTFKTFLELVEIKTKIASIFPYIIGLLFSLSYFKTFNLGLSFLFLLAMLIFDMTVTAINNYQDFKKAKDEIYQKQENIIGKANLSPHFVRNLIIFMVVVSLCLGFLLAYFTGWLFLVLGGIVFFIGIFYTYGPIPLSRMPLGEIFSGGTMGFGIFAMVVLINSAEKPIFKLDLNFAANSFALSGDIMGAIAMVVASLPLVFTIANIMLANNLRDLDTDIKNHRYTLVYYIGRKQGIQLFQLLMYSAYFFIILGFFIGIFEWPTLLTFLSFPIIQKNLKQHAAEVPAPHSFVYSLKNMVLFNSSYAVSLLLSLLWQAVTK</sequence>
<dbReference type="GO" id="GO:0009234">
    <property type="term" value="P:menaquinone biosynthetic process"/>
    <property type="evidence" value="ECO:0007669"/>
    <property type="project" value="UniProtKB-UniPathway"/>
</dbReference>
<dbReference type="NCBIfam" id="NF004752">
    <property type="entry name" value="PRK06080.1-4"/>
    <property type="match status" value="1"/>
</dbReference>
<evidence type="ECO:0000256" key="2">
    <source>
        <dbReference type="ARBA" id="ARBA00004863"/>
    </source>
</evidence>
<dbReference type="PIRSF" id="PIRSF005355">
    <property type="entry name" value="UBIAD1"/>
    <property type="match status" value="1"/>
</dbReference>
<dbReference type="NCBIfam" id="NF009926">
    <property type="entry name" value="PRK13387.1"/>
    <property type="match status" value="1"/>
</dbReference>
<dbReference type="GO" id="GO:0004659">
    <property type="term" value="F:prenyltransferase activity"/>
    <property type="evidence" value="ECO:0007669"/>
    <property type="project" value="InterPro"/>
</dbReference>
<dbReference type="Proteomes" id="UP000181969">
    <property type="component" value="Unassembled WGS sequence"/>
</dbReference>
<keyword evidence="4 9" id="KW-0808">Transferase</keyword>
<feature type="transmembrane region" description="Helical" evidence="8">
    <location>
        <begin position="32"/>
        <end position="49"/>
    </location>
</feature>
<keyword evidence="5 8" id="KW-0812">Transmembrane</keyword>
<feature type="transmembrane region" description="Helical" evidence="8">
    <location>
        <begin position="160"/>
        <end position="180"/>
    </location>
</feature>
<evidence type="ECO:0000256" key="4">
    <source>
        <dbReference type="ARBA" id="ARBA00022679"/>
    </source>
</evidence>
<feature type="transmembrane region" description="Helical" evidence="8">
    <location>
        <begin position="129"/>
        <end position="148"/>
    </location>
</feature>
<dbReference type="Gene3D" id="1.10.357.140">
    <property type="entry name" value="UbiA prenyltransferase"/>
    <property type="match status" value="1"/>
</dbReference>
<feature type="transmembrane region" description="Helical" evidence="8">
    <location>
        <begin position="202"/>
        <end position="224"/>
    </location>
</feature>
<keyword evidence="7 8" id="KW-0472">Membrane</keyword>
<evidence type="ECO:0000256" key="6">
    <source>
        <dbReference type="ARBA" id="ARBA00022989"/>
    </source>
</evidence>
<evidence type="ECO:0000256" key="3">
    <source>
        <dbReference type="ARBA" id="ARBA00022428"/>
    </source>
</evidence>
<evidence type="ECO:0000256" key="5">
    <source>
        <dbReference type="ARBA" id="ARBA00022692"/>
    </source>
</evidence>
<comment type="pathway">
    <text evidence="2">Quinol/quinone metabolism; menaquinone biosynthesis.</text>
</comment>
<dbReference type="GO" id="GO:0016020">
    <property type="term" value="C:membrane"/>
    <property type="evidence" value="ECO:0007669"/>
    <property type="project" value="UniProtKB-SubCell"/>
</dbReference>
<feature type="transmembrane region" description="Helical" evidence="8">
    <location>
        <begin position="257"/>
        <end position="275"/>
    </location>
</feature>
<dbReference type="InterPro" id="IPR026046">
    <property type="entry name" value="UBIAD1"/>
</dbReference>
<dbReference type="AlphaFoldDB" id="A0A1I4F3S6"/>
<accession>A0A1I4F3S6</accession>
<name>A0A1I4F3S6_9LACT</name>
<feature type="transmembrane region" description="Helical" evidence="8">
    <location>
        <begin position="55"/>
        <end position="74"/>
    </location>
</feature>